<sequence length="174" mass="18139">MGKVRGLRARVHQAAVRLTGQAAPVPAPPAREAAPLQALSGGVGEKEGAFLSADLFARTKIEPGALVQTLDLDSTSAPSAGKGAQAKAVLPKKEKRRLRRERRLRSESAPRPPAAAAVRPLCDPYDQCFGFCPSLALLKGTIRSSSPFSQPVSEALCGVCGGDSEQLGSALDQV</sequence>
<evidence type="ECO:0000313" key="2">
    <source>
        <dbReference type="EMBL" id="KAF6394468.1"/>
    </source>
</evidence>
<evidence type="ECO:0000256" key="1">
    <source>
        <dbReference type="SAM" id="MobiDB-lite"/>
    </source>
</evidence>
<feature type="region of interest" description="Disordered" evidence="1">
    <location>
        <begin position="74"/>
        <end position="116"/>
    </location>
</feature>
<feature type="compositionally biased region" description="Basic residues" evidence="1">
    <location>
        <begin position="93"/>
        <end position="103"/>
    </location>
</feature>
<dbReference type="EMBL" id="JACASE010000020">
    <property type="protein sequence ID" value="KAF6394468.1"/>
    <property type="molecule type" value="Genomic_DNA"/>
</dbReference>
<keyword evidence="3" id="KW-1185">Reference proteome</keyword>
<protein>
    <submittedName>
        <fullName evidence="2">Family with sequence similarity 207 member A</fullName>
    </submittedName>
</protein>
<comment type="caution">
    <text evidence="2">The sequence shown here is derived from an EMBL/GenBank/DDBJ whole genome shotgun (WGS) entry which is preliminary data.</text>
</comment>
<proteinExistence type="predicted"/>
<dbReference type="Proteomes" id="UP000593571">
    <property type="component" value="Unassembled WGS sequence"/>
</dbReference>
<gene>
    <name evidence="2" type="ORF">HJG63_004860</name>
</gene>
<organism evidence="2 3">
    <name type="scientific">Rousettus aegyptiacus</name>
    <name type="common">Egyptian fruit bat</name>
    <name type="synonym">Pteropus aegyptiacus</name>
    <dbReference type="NCBI Taxonomy" id="9407"/>
    <lineage>
        <taxon>Eukaryota</taxon>
        <taxon>Metazoa</taxon>
        <taxon>Chordata</taxon>
        <taxon>Craniata</taxon>
        <taxon>Vertebrata</taxon>
        <taxon>Euteleostomi</taxon>
        <taxon>Mammalia</taxon>
        <taxon>Eutheria</taxon>
        <taxon>Laurasiatheria</taxon>
        <taxon>Chiroptera</taxon>
        <taxon>Yinpterochiroptera</taxon>
        <taxon>Pteropodoidea</taxon>
        <taxon>Pteropodidae</taxon>
        <taxon>Rousettinae</taxon>
        <taxon>Rousettus</taxon>
    </lineage>
</organism>
<dbReference type="AlphaFoldDB" id="A0A7J8B6W9"/>
<name>A0A7J8B6W9_ROUAE</name>
<evidence type="ECO:0000313" key="3">
    <source>
        <dbReference type="Proteomes" id="UP000593571"/>
    </source>
</evidence>
<accession>A0A7J8B6W9</accession>
<reference evidence="2 3" key="1">
    <citation type="journal article" date="2020" name="Nature">
        <title>Six reference-quality genomes reveal evolution of bat adaptations.</title>
        <authorList>
            <person name="Jebb D."/>
            <person name="Huang Z."/>
            <person name="Pippel M."/>
            <person name="Hughes G.M."/>
            <person name="Lavrichenko K."/>
            <person name="Devanna P."/>
            <person name="Winkler S."/>
            <person name="Jermiin L.S."/>
            <person name="Skirmuntt E.C."/>
            <person name="Katzourakis A."/>
            <person name="Burkitt-Gray L."/>
            <person name="Ray D.A."/>
            <person name="Sullivan K.A.M."/>
            <person name="Roscito J.G."/>
            <person name="Kirilenko B.M."/>
            <person name="Davalos L.M."/>
            <person name="Corthals A.P."/>
            <person name="Power M.L."/>
            <person name="Jones G."/>
            <person name="Ransome R.D."/>
            <person name="Dechmann D.K.N."/>
            <person name="Locatelli A.G."/>
            <person name="Puechmaille S.J."/>
            <person name="Fedrigo O."/>
            <person name="Jarvis E.D."/>
            <person name="Hiller M."/>
            <person name="Vernes S.C."/>
            <person name="Myers E.W."/>
            <person name="Teeling E.C."/>
        </authorList>
    </citation>
    <scope>NUCLEOTIDE SEQUENCE [LARGE SCALE GENOMIC DNA]</scope>
    <source>
        <strain evidence="2">MRouAeg1</strain>
        <tissue evidence="2">Muscle</tissue>
    </source>
</reference>